<evidence type="ECO:0000256" key="2">
    <source>
        <dbReference type="ARBA" id="ARBA00010505"/>
    </source>
</evidence>
<dbReference type="EMBL" id="JAEAOA010001141">
    <property type="protein sequence ID" value="KAK3606976.1"/>
    <property type="molecule type" value="Genomic_DNA"/>
</dbReference>
<evidence type="ECO:0000256" key="7">
    <source>
        <dbReference type="ARBA" id="ARBA00033191"/>
    </source>
</evidence>
<dbReference type="Gene3D" id="3.40.30.10">
    <property type="entry name" value="Glutaredoxin"/>
    <property type="match status" value="1"/>
</dbReference>
<dbReference type="InterPro" id="IPR036249">
    <property type="entry name" value="Thioredoxin-like_sf"/>
</dbReference>
<evidence type="ECO:0000256" key="6">
    <source>
        <dbReference type="ARBA" id="ARBA00031861"/>
    </source>
</evidence>
<dbReference type="SUPFAM" id="SSF52833">
    <property type="entry name" value="Thioredoxin-like"/>
    <property type="match status" value="1"/>
</dbReference>
<dbReference type="InterPro" id="IPR013766">
    <property type="entry name" value="Thioredoxin_domain"/>
</dbReference>
<proteinExistence type="inferred from homology"/>
<dbReference type="PANTHER" id="PTHR43110">
    <property type="entry name" value="THIOL PEROXIDASE"/>
    <property type="match status" value="1"/>
</dbReference>
<dbReference type="InterPro" id="IPR002065">
    <property type="entry name" value="TPX"/>
</dbReference>
<evidence type="ECO:0000256" key="1">
    <source>
        <dbReference type="ARBA" id="ARBA00003330"/>
    </source>
</evidence>
<reference evidence="9" key="1">
    <citation type="journal article" date="2021" name="Genome Biol. Evol.">
        <title>A High-Quality Reference Genome for a Parasitic Bivalve with Doubly Uniparental Inheritance (Bivalvia: Unionida).</title>
        <authorList>
            <person name="Smith C.H."/>
        </authorList>
    </citation>
    <scope>NUCLEOTIDE SEQUENCE</scope>
    <source>
        <strain evidence="9">CHS0354</strain>
    </source>
</reference>
<gene>
    <name evidence="9" type="ORF">CHS0354_018572</name>
</gene>
<sequence>MAQVKLKGSPVHTLYDNIRVGQVFPDFSPLVKTDLSELSLADLKGKRTILNIYPSIDTGTCAKSVKDLNEKASQNSKLEVVCISKDLPFALDRFFKEHNIRSVIGASAFRSDFGRQTGLELKDSPLAGLIARALIVLDENHKVLHFELVEEITVLPNYEKALSFI</sequence>
<reference evidence="9" key="3">
    <citation type="submission" date="2023-05" db="EMBL/GenBank/DDBJ databases">
        <authorList>
            <person name="Smith C.H."/>
        </authorList>
    </citation>
    <scope>NUCLEOTIDE SEQUENCE</scope>
    <source>
        <strain evidence="9">CHS0354</strain>
        <tissue evidence="9">Mantle</tissue>
    </source>
</reference>
<dbReference type="AlphaFoldDB" id="A0AAE0WA22"/>
<dbReference type="Pfam" id="PF08534">
    <property type="entry name" value="Redoxin"/>
    <property type="match status" value="1"/>
</dbReference>
<dbReference type="NCBIfam" id="NF001808">
    <property type="entry name" value="PRK00522.1"/>
    <property type="match status" value="1"/>
</dbReference>
<protein>
    <recommendedName>
        <fullName evidence="3">Peroxiredoxin-5, mitochondrial</fullName>
    </recommendedName>
    <alternativeName>
        <fullName evidence="6">Peroxiredoxin V</fullName>
    </alternativeName>
    <alternativeName>
        <fullName evidence="7">Thioredoxin-dependent peroxiredoxin 5</fullName>
    </alternativeName>
</protein>
<name>A0AAE0WA22_9BIVA</name>
<evidence type="ECO:0000259" key="8">
    <source>
        <dbReference type="PROSITE" id="PS51352"/>
    </source>
</evidence>
<keyword evidence="5" id="KW-0676">Redox-active center</keyword>
<comment type="similarity">
    <text evidence="2">Belongs to the peroxiredoxin family. Prx5 subfamily.</text>
</comment>
<organism evidence="9 10">
    <name type="scientific">Potamilus streckersoni</name>
    <dbReference type="NCBI Taxonomy" id="2493646"/>
    <lineage>
        <taxon>Eukaryota</taxon>
        <taxon>Metazoa</taxon>
        <taxon>Spiralia</taxon>
        <taxon>Lophotrochozoa</taxon>
        <taxon>Mollusca</taxon>
        <taxon>Bivalvia</taxon>
        <taxon>Autobranchia</taxon>
        <taxon>Heteroconchia</taxon>
        <taxon>Palaeoheterodonta</taxon>
        <taxon>Unionida</taxon>
        <taxon>Unionoidea</taxon>
        <taxon>Unionidae</taxon>
        <taxon>Ambleminae</taxon>
        <taxon>Lampsilini</taxon>
        <taxon>Potamilus</taxon>
    </lineage>
</organism>
<dbReference type="InterPro" id="IPR050455">
    <property type="entry name" value="Tpx_Peroxidase_subfamily"/>
</dbReference>
<evidence type="ECO:0000313" key="10">
    <source>
        <dbReference type="Proteomes" id="UP001195483"/>
    </source>
</evidence>
<reference evidence="9" key="2">
    <citation type="journal article" date="2021" name="Genome Biol. Evol.">
        <title>Developing a high-quality reference genome for a parasitic bivalve with doubly uniparental inheritance (Bivalvia: Unionida).</title>
        <authorList>
            <person name="Smith C.H."/>
        </authorList>
    </citation>
    <scope>NUCLEOTIDE SEQUENCE</scope>
    <source>
        <strain evidence="9">CHS0354</strain>
        <tissue evidence="9">Mantle</tissue>
    </source>
</reference>
<dbReference type="CDD" id="cd03014">
    <property type="entry name" value="PRX_Atyp2cys"/>
    <property type="match status" value="1"/>
</dbReference>
<evidence type="ECO:0000313" key="9">
    <source>
        <dbReference type="EMBL" id="KAK3606976.1"/>
    </source>
</evidence>
<dbReference type="GO" id="GO:0008379">
    <property type="term" value="F:thioredoxin peroxidase activity"/>
    <property type="evidence" value="ECO:0007669"/>
    <property type="project" value="InterPro"/>
</dbReference>
<comment type="function">
    <text evidence="1">Thiol-specific peroxidase that catalyzes the reduction of hydrogen peroxide and organic hydroperoxides to water and alcohols, respectively. Plays a role in cell protection against oxidative stress by detoxifying peroxides and as sensor of hydrogen peroxide-mediated signaling events.</text>
</comment>
<accession>A0AAE0WA22</accession>
<evidence type="ECO:0000256" key="5">
    <source>
        <dbReference type="ARBA" id="ARBA00023284"/>
    </source>
</evidence>
<keyword evidence="4" id="KW-1015">Disulfide bond</keyword>
<keyword evidence="10" id="KW-1185">Reference proteome</keyword>
<evidence type="ECO:0000256" key="4">
    <source>
        <dbReference type="ARBA" id="ARBA00023157"/>
    </source>
</evidence>
<evidence type="ECO:0000256" key="3">
    <source>
        <dbReference type="ARBA" id="ARBA00014329"/>
    </source>
</evidence>
<dbReference type="InterPro" id="IPR013740">
    <property type="entry name" value="Redoxin"/>
</dbReference>
<dbReference type="Proteomes" id="UP001195483">
    <property type="component" value="Unassembled WGS sequence"/>
</dbReference>
<feature type="domain" description="Thioredoxin" evidence="8">
    <location>
        <begin position="18"/>
        <end position="165"/>
    </location>
</feature>
<dbReference type="PANTHER" id="PTHR43110:SF1">
    <property type="entry name" value="THIOL PEROXIDASE"/>
    <property type="match status" value="1"/>
</dbReference>
<dbReference type="PROSITE" id="PS51352">
    <property type="entry name" value="THIOREDOXIN_2"/>
    <property type="match status" value="1"/>
</dbReference>
<comment type="caution">
    <text evidence="9">The sequence shown here is derived from an EMBL/GenBank/DDBJ whole genome shotgun (WGS) entry which is preliminary data.</text>
</comment>